<evidence type="ECO:0000313" key="3">
    <source>
        <dbReference type="Proteomes" id="UP000604273"/>
    </source>
</evidence>
<feature type="compositionally biased region" description="Basic and acidic residues" evidence="1">
    <location>
        <begin position="135"/>
        <end position="150"/>
    </location>
</feature>
<reference evidence="2" key="1">
    <citation type="journal article" date="2020" name="BMC Genomics">
        <title>Correction to: Identification and distribution of gene clusters required for synthesis of sphingolipid metabolism inhibitors in diverse species of the filamentous fungus Fusarium.</title>
        <authorList>
            <person name="Kim H.S."/>
            <person name="Lohmar J.M."/>
            <person name="Busman M."/>
            <person name="Brown D.W."/>
            <person name="Naumann T.A."/>
            <person name="Divon H.H."/>
            <person name="Lysoe E."/>
            <person name="Uhlig S."/>
            <person name="Proctor R.H."/>
        </authorList>
    </citation>
    <scope>NUCLEOTIDE SEQUENCE</scope>
    <source>
        <strain evidence="2">NRRL 45417</strain>
    </source>
</reference>
<protein>
    <submittedName>
        <fullName evidence="2">Uncharacterized protein</fullName>
    </submittedName>
</protein>
<feature type="region of interest" description="Disordered" evidence="1">
    <location>
        <begin position="135"/>
        <end position="184"/>
    </location>
</feature>
<reference evidence="2" key="2">
    <citation type="submission" date="2020-05" db="EMBL/GenBank/DDBJ databases">
        <authorList>
            <person name="Kim H.-S."/>
            <person name="Proctor R.H."/>
            <person name="Brown D.W."/>
        </authorList>
    </citation>
    <scope>NUCLEOTIDE SEQUENCE</scope>
    <source>
        <strain evidence="2">NRRL 45417</strain>
    </source>
</reference>
<dbReference type="Proteomes" id="UP000604273">
    <property type="component" value="Unassembled WGS sequence"/>
</dbReference>
<dbReference type="OrthoDB" id="5402033at2759"/>
<keyword evidence="3" id="KW-1185">Reference proteome</keyword>
<proteinExistence type="predicted"/>
<evidence type="ECO:0000313" key="2">
    <source>
        <dbReference type="EMBL" id="KAF4950586.1"/>
    </source>
</evidence>
<name>A0A8H4T3E7_9HYPO</name>
<dbReference type="AlphaFoldDB" id="A0A8H4T3E7"/>
<feature type="region of interest" description="Disordered" evidence="1">
    <location>
        <begin position="1"/>
        <end position="32"/>
    </location>
</feature>
<accession>A0A8H4T3E7</accession>
<gene>
    <name evidence="2" type="ORF">FGADI_8100</name>
</gene>
<comment type="caution">
    <text evidence="2">The sequence shown here is derived from an EMBL/GenBank/DDBJ whole genome shotgun (WGS) entry which is preliminary data.</text>
</comment>
<evidence type="ECO:0000256" key="1">
    <source>
        <dbReference type="SAM" id="MobiDB-lite"/>
    </source>
</evidence>
<dbReference type="EMBL" id="JABFAI010000203">
    <property type="protein sequence ID" value="KAF4950586.1"/>
    <property type="molecule type" value="Genomic_DNA"/>
</dbReference>
<sequence length="266" mass="30306">MVRTKTRPRTLEERFPNGRPPTLGPAYTPVPNNRAFTDHTGKPALMSWESRPDQHALIPLSSWVFYMVHPNVSRNFDGCGFRDGLTRDSKLADNFRNEFFFLPGATAEECAAHFRGELQTRGTIWPQIRKVDRASKIKEQERGTEDERCSPHVSGLDDEEVVSSQGLGHESDENQDKVGGSRLPGLGWPESDRKLFFRGYFFMYRDAEVETEGADSEARHVNLCEFDPIPQDWGYPEDVDVEEMGEYDPMRHPIVLRSGGHTSMQT</sequence>
<organism evidence="2 3">
    <name type="scientific">Fusarium gaditjirri</name>
    <dbReference type="NCBI Taxonomy" id="282569"/>
    <lineage>
        <taxon>Eukaryota</taxon>
        <taxon>Fungi</taxon>
        <taxon>Dikarya</taxon>
        <taxon>Ascomycota</taxon>
        <taxon>Pezizomycotina</taxon>
        <taxon>Sordariomycetes</taxon>
        <taxon>Hypocreomycetidae</taxon>
        <taxon>Hypocreales</taxon>
        <taxon>Nectriaceae</taxon>
        <taxon>Fusarium</taxon>
        <taxon>Fusarium nisikadoi species complex</taxon>
    </lineage>
</organism>